<name>A0A6J6DFY4_9ZZZZ</name>
<dbReference type="EMBL" id="CAEZTD010000055">
    <property type="protein sequence ID" value="CAB4562246.1"/>
    <property type="molecule type" value="Genomic_DNA"/>
</dbReference>
<reference evidence="2" key="1">
    <citation type="submission" date="2020-05" db="EMBL/GenBank/DDBJ databases">
        <authorList>
            <person name="Chiriac C."/>
            <person name="Salcher M."/>
            <person name="Ghai R."/>
            <person name="Kavagutti S V."/>
        </authorList>
    </citation>
    <scope>NUCLEOTIDE SEQUENCE</scope>
</reference>
<proteinExistence type="predicted"/>
<sequence length="406" mass="44278">MTDKPWGRVDAEGNVYCRTAEGERPVGAYPDVSGDEALAFFERKFGDLSLAISLLEQRLKRGAPAADLQANAETLRAGVVAGYGVGDFAALEKRLDGIDAELSKLQDAQTEQSEEATAAAVAERTSIVEEIEKLASSVTESSNWKSLGASVDALFIQWQEHQKSNPKFPKSVANDLWKRFRTARSTIDHGRRTHFAQVDARNKESKSAKEELIKKAEALSSKGASGIPAYRALLDDWKLAPRAGRKLDDALWARFKAAGDALYSAKAAEVAAEDESFGENLKVKEAILLEAEPILSMTDRTQARNALTAIAKKWDAAGKVPRSAMKSIEDRMRKIEAAVRKLDEAHWDATNPERVARQSGLASALTDKIAKLESELAGAQAANDERKIKEISAALETQKSWLTVLG</sequence>
<evidence type="ECO:0000256" key="1">
    <source>
        <dbReference type="SAM" id="Coils"/>
    </source>
</evidence>
<accession>A0A6J6DFY4</accession>
<keyword evidence="1" id="KW-0175">Coiled coil</keyword>
<feature type="coiled-coil region" evidence="1">
    <location>
        <begin position="325"/>
        <end position="389"/>
    </location>
</feature>
<dbReference type="Pfam" id="PF03993">
    <property type="entry name" value="DUF349"/>
    <property type="match status" value="3"/>
</dbReference>
<dbReference type="InterPro" id="IPR007139">
    <property type="entry name" value="DUF349"/>
</dbReference>
<protein>
    <submittedName>
        <fullName evidence="2">Unannotated protein</fullName>
    </submittedName>
</protein>
<evidence type="ECO:0000313" key="2">
    <source>
        <dbReference type="EMBL" id="CAB4562246.1"/>
    </source>
</evidence>
<organism evidence="2">
    <name type="scientific">freshwater metagenome</name>
    <dbReference type="NCBI Taxonomy" id="449393"/>
    <lineage>
        <taxon>unclassified sequences</taxon>
        <taxon>metagenomes</taxon>
        <taxon>ecological metagenomes</taxon>
    </lineage>
</organism>
<gene>
    <name evidence="2" type="ORF">UFOPK1591_00815</name>
</gene>
<dbReference type="AlphaFoldDB" id="A0A6J6DFY4"/>